<proteinExistence type="predicted"/>
<organism evidence="2 3">
    <name type="scientific">Nitrosopumilus ureiphilus</name>
    <dbReference type="NCBI Taxonomy" id="1470067"/>
    <lineage>
        <taxon>Archaea</taxon>
        <taxon>Nitrososphaerota</taxon>
        <taxon>Nitrososphaeria</taxon>
        <taxon>Nitrosopumilales</taxon>
        <taxon>Nitrosopumilaceae</taxon>
        <taxon>Nitrosopumilus</taxon>
    </lineage>
</organism>
<reference evidence="2 3" key="1">
    <citation type="submission" date="2018-02" db="EMBL/GenBank/DDBJ databases">
        <title>Complete genome of Nitrosopumilus ureaphilus PS0.</title>
        <authorList>
            <person name="Qin W."/>
            <person name="Zheng Y."/>
            <person name="Stahl D.A."/>
        </authorList>
    </citation>
    <scope>NUCLEOTIDE SEQUENCE [LARGE SCALE GENOMIC DNA]</scope>
    <source>
        <strain evidence="2 3">PS0</strain>
    </source>
</reference>
<dbReference type="KEGG" id="nue:C5F50_05120"/>
<evidence type="ECO:0000313" key="3">
    <source>
        <dbReference type="Proteomes" id="UP000509478"/>
    </source>
</evidence>
<dbReference type="RefSeq" id="WP_179372604.1">
    <property type="nucleotide sequence ID" value="NZ_CP026995.1"/>
</dbReference>
<protein>
    <submittedName>
        <fullName evidence="2">Uncharacterized protein</fullName>
    </submittedName>
</protein>
<sequence length="171" mass="19908">MNFKLLLGVSVSVVVIIAVIAMYAVKDDSSFTEQEIQEFIQKEISKSPQITGIYAQTICKILDMDCSDQQSFYAVFDLTDGYTKLSYSQNGKQYDFRIIDDVLEYHTNHNSAEWMMYEEEDIWMWDYDAKARDETIPSASLTEQKYSKTFQFDSDELGNYGNWRVVQAEKK</sequence>
<feature type="transmembrane region" description="Helical" evidence="1">
    <location>
        <begin position="6"/>
        <end position="25"/>
    </location>
</feature>
<keyword evidence="3" id="KW-1185">Reference proteome</keyword>
<accession>A0A7D5RAW7</accession>
<keyword evidence="1" id="KW-1133">Transmembrane helix</keyword>
<evidence type="ECO:0000313" key="2">
    <source>
        <dbReference type="EMBL" id="QLH06522.1"/>
    </source>
</evidence>
<dbReference type="Proteomes" id="UP000509478">
    <property type="component" value="Chromosome"/>
</dbReference>
<evidence type="ECO:0000256" key="1">
    <source>
        <dbReference type="SAM" id="Phobius"/>
    </source>
</evidence>
<gene>
    <name evidence="2" type="ORF">C5F50_05120</name>
</gene>
<keyword evidence="1" id="KW-0472">Membrane</keyword>
<dbReference type="GeneID" id="56067434"/>
<dbReference type="EMBL" id="CP026995">
    <property type="protein sequence ID" value="QLH06522.1"/>
    <property type="molecule type" value="Genomic_DNA"/>
</dbReference>
<keyword evidence="1" id="KW-0812">Transmembrane</keyword>
<dbReference type="AlphaFoldDB" id="A0A7D5RAW7"/>
<name>A0A7D5RAW7_9ARCH</name>